<evidence type="ECO:0000313" key="1">
    <source>
        <dbReference type="EMBL" id="MDN4475155.1"/>
    </source>
</evidence>
<protein>
    <submittedName>
        <fullName evidence="1">Uncharacterized protein</fullName>
    </submittedName>
</protein>
<accession>A0ABT8G7M7</accession>
<proteinExistence type="predicted"/>
<dbReference type="EMBL" id="JAUHPW010000003">
    <property type="protein sequence ID" value="MDN4475155.1"/>
    <property type="molecule type" value="Genomic_DNA"/>
</dbReference>
<dbReference type="RefSeq" id="WP_301131606.1">
    <property type="nucleotide sequence ID" value="NZ_JAUHPW010000003.1"/>
</dbReference>
<keyword evidence="2" id="KW-1185">Reference proteome</keyword>
<dbReference type="Proteomes" id="UP001172728">
    <property type="component" value="Unassembled WGS sequence"/>
</dbReference>
<organism evidence="1 2">
    <name type="scientific">Demequina litoralis</name>
    <dbReference type="NCBI Taxonomy" id="3051660"/>
    <lineage>
        <taxon>Bacteria</taxon>
        <taxon>Bacillati</taxon>
        <taxon>Actinomycetota</taxon>
        <taxon>Actinomycetes</taxon>
        <taxon>Micrococcales</taxon>
        <taxon>Demequinaceae</taxon>
        <taxon>Demequina</taxon>
    </lineage>
</organism>
<reference evidence="1" key="1">
    <citation type="submission" date="2023-06" db="EMBL/GenBank/DDBJ databases">
        <title>Sysu t00192.</title>
        <authorList>
            <person name="Gao L."/>
            <person name="Fang B.-Z."/>
            <person name="Li W.-J."/>
        </authorList>
    </citation>
    <scope>NUCLEOTIDE SEQUENCE</scope>
    <source>
        <strain evidence="1">SYSU T00192</strain>
    </source>
</reference>
<sequence length="322" mass="33809">MTPSVRRVGWVESPLQLINALEAAASTDEDTLILLRRGVAQLADTAAWLEPHLPAHVRFDDAAAATDPRFAGATHRLVGDAFSGQVRAVLASRAVGDLVVVDDGSAALHLAAVLAGTQGFSRMGQREPLHQRALGRVSGRRLRDAARAGRVTLMTAYADHPAMPAVPGARMVPNRYSWLRTLAVAAPATLPPTVVLGSALAVDGYIDDDAYGRWVLAHGAGAAYLPHRRETPAWLDVVRAAGLDVVDSGLPAEIVLGADAGVRTVTSLPSSTGATLARVLRDHATLTVTPIPDAWWTGRADGPLRSTLAALTITDPAPTEEA</sequence>
<evidence type="ECO:0000313" key="2">
    <source>
        <dbReference type="Proteomes" id="UP001172728"/>
    </source>
</evidence>
<name>A0ABT8G7M7_9MICO</name>
<gene>
    <name evidence="1" type="ORF">QQX09_04690</name>
</gene>
<comment type="caution">
    <text evidence="1">The sequence shown here is derived from an EMBL/GenBank/DDBJ whole genome shotgun (WGS) entry which is preliminary data.</text>
</comment>